<evidence type="ECO:0000313" key="5">
    <source>
        <dbReference type="EMBL" id="OMC43630.1"/>
    </source>
</evidence>
<name>A0ABD6QKD9_MYCFO</name>
<gene>
    <name evidence="5" type="ORF">A5742_03280</name>
</gene>
<dbReference type="InterPro" id="IPR042070">
    <property type="entry name" value="PucR_C-HTH_sf"/>
</dbReference>
<evidence type="ECO:0000259" key="4">
    <source>
        <dbReference type="Pfam" id="PF17853"/>
    </source>
</evidence>
<dbReference type="InterPro" id="IPR025751">
    <property type="entry name" value="RsbRD_N_dom"/>
</dbReference>
<protein>
    <recommendedName>
        <fullName evidence="7">PucR family transcriptional regulator</fullName>
    </recommendedName>
</protein>
<reference evidence="5 6" key="1">
    <citation type="submission" date="2016-07" db="EMBL/GenBank/DDBJ databases">
        <authorList>
            <person name="Sutton G."/>
            <person name="Brinkac L."/>
            <person name="Sanka R."/>
            <person name="Adams M."/>
            <person name="Lau E."/>
            <person name="Kumar A."/>
            <person name="Macaden R."/>
        </authorList>
    </citation>
    <scope>NUCLEOTIDE SEQUENCE [LARGE SCALE GENOMIC DNA]</scope>
    <source>
        <strain evidence="5 6">GA-0871</strain>
    </source>
</reference>
<sequence>MEPAWAGVQDEEQQRVWRAVLCPAAAELIERAGEISAAVNDYTQARLADLLVNEQALEVNRASTEASIRDFGQVLSAGADPAQATQLQAPTLDYARDGAQHGIPLTTLMRSYRLAHAATSTHFNAILQRHARNAEELRLASELGGAWMFSYVDAALCLVEAAYTAERDRWLRSAAASQAETIGTILAGEPIDTDVATRRLRHDVRRVHVAAIAWLESHEEGRNTQAVLEAAIRDIASAIGNQKPLVHPLGILSTAAWISSHSHVPSKVLDELRFRTANAPGVRVAIGEPAPGIAGFRSSYVEAVEAQRVARLADRPAGSVTRYDNVVLRAIATANLDQARQFVRRELGPLGAADETTRRLAATVRAYLDENCSRGRTAKRLHVHDNTVAYRIRQAEELLGRSLERRTLELRVALALADVVAETSASGTTVPVQADSLWVAN</sequence>
<evidence type="ECO:0000313" key="6">
    <source>
        <dbReference type="Proteomes" id="UP000187001"/>
    </source>
</evidence>
<organism evidence="5 6">
    <name type="scientific">Mycolicibacterium fortuitum</name>
    <name type="common">Mycobacterium fortuitum</name>
    <dbReference type="NCBI Taxonomy" id="1766"/>
    <lineage>
        <taxon>Bacteria</taxon>
        <taxon>Bacillati</taxon>
        <taxon>Actinomycetota</taxon>
        <taxon>Actinomycetes</taxon>
        <taxon>Mycobacteriales</taxon>
        <taxon>Mycobacteriaceae</taxon>
        <taxon>Mycolicibacterium</taxon>
    </lineage>
</organism>
<proteinExistence type="inferred from homology"/>
<dbReference type="InterPro" id="IPR025736">
    <property type="entry name" value="PucR_C-HTH_dom"/>
</dbReference>
<dbReference type="Gene3D" id="1.10.10.2840">
    <property type="entry name" value="PucR C-terminal helix-turn-helix domain"/>
    <property type="match status" value="1"/>
</dbReference>
<dbReference type="InterPro" id="IPR051448">
    <property type="entry name" value="CdaR-like_regulators"/>
</dbReference>
<evidence type="ECO:0000259" key="2">
    <source>
        <dbReference type="Pfam" id="PF13556"/>
    </source>
</evidence>
<feature type="domain" description="PucR C-terminal helix-turn-helix" evidence="2">
    <location>
        <begin position="360"/>
        <end position="416"/>
    </location>
</feature>
<feature type="domain" description="RsbT co-antagonist protein RsbRD N-terminal" evidence="3">
    <location>
        <begin position="41"/>
        <end position="176"/>
    </location>
</feature>
<feature type="domain" description="CdaR GGDEF-like" evidence="4">
    <location>
        <begin position="194"/>
        <end position="309"/>
    </location>
</feature>
<dbReference type="PANTHER" id="PTHR33744">
    <property type="entry name" value="CARBOHYDRATE DIACID REGULATOR"/>
    <property type="match status" value="1"/>
</dbReference>
<comment type="similarity">
    <text evidence="1">Belongs to the CdaR family.</text>
</comment>
<dbReference type="PANTHER" id="PTHR33744:SF1">
    <property type="entry name" value="DNA-BINDING TRANSCRIPTIONAL ACTIVATOR ADER"/>
    <property type="match status" value="1"/>
</dbReference>
<dbReference type="RefSeq" id="WP_076205798.1">
    <property type="nucleotide sequence ID" value="NZ_JARUKS010000146.1"/>
</dbReference>
<dbReference type="Pfam" id="PF17853">
    <property type="entry name" value="GGDEF_2"/>
    <property type="match status" value="1"/>
</dbReference>
<evidence type="ECO:0000259" key="3">
    <source>
        <dbReference type="Pfam" id="PF14361"/>
    </source>
</evidence>
<evidence type="ECO:0000256" key="1">
    <source>
        <dbReference type="ARBA" id="ARBA00006754"/>
    </source>
</evidence>
<evidence type="ECO:0008006" key="7">
    <source>
        <dbReference type="Google" id="ProtNLM"/>
    </source>
</evidence>
<comment type="caution">
    <text evidence="5">The sequence shown here is derived from an EMBL/GenBank/DDBJ whole genome shotgun (WGS) entry which is preliminary data.</text>
</comment>
<dbReference type="InterPro" id="IPR041522">
    <property type="entry name" value="CdaR_GGDEF"/>
</dbReference>
<accession>A0ABD6QKD9</accession>
<dbReference type="Proteomes" id="UP000187001">
    <property type="component" value="Unassembled WGS sequence"/>
</dbReference>
<dbReference type="Pfam" id="PF13556">
    <property type="entry name" value="HTH_30"/>
    <property type="match status" value="1"/>
</dbReference>
<dbReference type="Pfam" id="PF14361">
    <property type="entry name" value="RsbRD_N"/>
    <property type="match status" value="1"/>
</dbReference>
<dbReference type="AlphaFoldDB" id="A0ABD6QKD9"/>
<dbReference type="EMBL" id="MBER01000079">
    <property type="protein sequence ID" value="OMC43630.1"/>
    <property type="molecule type" value="Genomic_DNA"/>
</dbReference>